<accession>A0A143PAW7</accession>
<reference evidence="2 5" key="2">
    <citation type="submission" date="2021-01" db="EMBL/GenBank/DDBJ databases">
        <title>FDA dAtabase for Regulatory Grade micrObial Sequences (FDA-ARGOS): Supporting development and validation of Infectious Disease Dx tests.</title>
        <authorList>
            <person name="Sproer C."/>
            <person name="Gronow S."/>
            <person name="Severitt S."/>
            <person name="Schroder I."/>
            <person name="Tallon L."/>
            <person name="Sadzewicz L."/>
            <person name="Zhao X."/>
            <person name="Boylan J."/>
            <person name="Ott S."/>
            <person name="Bowen H."/>
            <person name="Vavikolanu K."/>
            <person name="Mehta A."/>
            <person name="Aluvathingal J."/>
            <person name="Nadendla S."/>
            <person name="Lowell S."/>
            <person name="Myers T."/>
            <person name="Yan Y."/>
            <person name="Sichtig H."/>
        </authorList>
    </citation>
    <scope>NUCLEOTIDE SEQUENCE [LARGE SCALE GENOMIC DNA]</scope>
    <source>
        <strain evidence="2 5">FDAARGOS_1148</strain>
    </source>
</reference>
<evidence type="ECO:0000313" key="4">
    <source>
        <dbReference type="Proteomes" id="UP000293854"/>
    </source>
</evidence>
<dbReference type="PRINTS" id="PR00095">
    <property type="entry name" value="ANTSNTHASEI"/>
</dbReference>
<dbReference type="PANTHER" id="PTHR11236:SF50">
    <property type="entry name" value="AMINODEOXYCHORISMATE SYNTHASE COMPONENT 1"/>
    <property type="match status" value="1"/>
</dbReference>
<dbReference type="InterPro" id="IPR015890">
    <property type="entry name" value="Chorismate_C"/>
</dbReference>
<organism evidence="3 4">
    <name type="scientific">Staphylococcus condimenti</name>
    <dbReference type="NCBI Taxonomy" id="70255"/>
    <lineage>
        <taxon>Bacteria</taxon>
        <taxon>Bacillati</taxon>
        <taxon>Bacillota</taxon>
        <taxon>Bacilli</taxon>
        <taxon>Bacillales</taxon>
        <taxon>Staphylococcaceae</taxon>
        <taxon>Staphylococcus</taxon>
    </lineage>
</organism>
<dbReference type="PANTHER" id="PTHR11236">
    <property type="entry name" value="AMINOBENZOATE/ANTHRANILATE SYNTHASE"/>
    <property type="match status" value="1"/>
</dbReference>
<gene>
    <name evidence="3" type="ORF">EIG99_11040</name>
    <name evidence="2" type="ORF">I6J05_12660</name>
</gene>
<dbReference type="Proteomes" id="UP000293854">
    <property type="component" value="Unassembled WGS sequence"/>
</dbReference>
<evidence type="ECO:0000259" key="1">
    <source>
        <dbReference type="Pfam" id="PF00425"/>
    </source>
</evidence>
<dbReference type="OrthoDB" id="9803598at2"/>
<sequence>MVVKFNFRYYEDEVKFKDYRFNFTSIKTQSIAYSLADAKRVLDFAEEYQAKGNYVALYLPYEAAPAFNSDMKVNFSKETSNIYAAAYVFDSPNKSNELYEKSLNSKPKLNFKFRLPDDMLQAHIQAVQQAIVEGNTYQVNYTTRLYDEIRVPITELYAYLTRNAHGNYTVLLDTAELQVASISPELFFQKGRFKEQENVVLSKPMKGTMSRGHNEAEDHMLYEKLVHSSKDRAENVMIVDLLRNDIARIANPGTVKVYQPFHIESYQTVYQMTSMVAGIIKENTSLVSLFEALFPCGSITGAPKINTMRYIKQLEEIPRHVYCGTIGLLLPDDKAIFNVAIRTIQYINGKAIYGVGAGITIDSDPIAEVEEFKSKTKILE</sequence>
<protein>
    <submittedName>
        <fullName evidence="3">Anthranilate synthase component I family protein</fullName>
    </submittedName>
</protein>
<dbReference type="EMBL" id="CP068073">
    <property type="protein sequence ID" value="QQS82708.1"/>
    <property type="molecule type" value="Genomic_DNA"/>
</dbReference>
<dbReference type="Gene3D" id="3.60.120.10">
    <property type="entry name" value="Anthranilate synthase"/>
    <property type="match status" value="1"/>
</dbReference>
<evidence type="ECO:0000313" key="2">
    <source>
        <dbReference type="EMBL" id="QQS82708.1"/>
    </source>
</evidence>
<keyword evidence="5" id="KW-1185">Reference proteome</keyword>
<dbReference type="Pfam" id="PF00425">
    <property type="entry name" value="Chorismate_bind"/>
    <property type="match status" value="1"/>
</dbReference>
<dbReference type="SUPFAM" id="SSF56322">
    <property type="entry name" value="ADC synthase"/>
    <property type="match status" value="1"/>
</dbReference>
<proteinExistence type="predicted"/>
<dbReference type="GeneID" id="93727385"/>
<reference evidence="3 4" key="1">
    <citation type="submission" date="2018-11" db="EMBL/GenBank/DDBJ databases">
        <title>Genomic profiling of Staphylococcus species from a Poultry farm system in KwaZulu-Natal, South Africa.</title>
        <authorList>
            <person name="Amoako D.G."/>
            <person name="Somboro A.M."/>
            <person name="Abia A.L.K."/>
            <person name="Bester L.A."/>
            <person name="Essack S.Y."/>
        </authorList>
    </citation>
    <scope>NUCLEOTIDE SEQUENCE [LARGE SCALE GENOMIC DNA]</scope>
    <source>
        <strain evidence="3 4">SA11</strain>
    </source>
</reference>
<feature type="domain" description="Chorismate-utilising enzyme C-terminal" evidence="1">
    <location>
        <begin position="121"/>
        <end position="375"/>
    </location>
</feature>
<dbReference type="EMBL" id="RQTE01000247">
    <property type="protein sequence ID" value="RZI00618.1"/>
    <property type="molecule type" value="Genomic_DNA"/>
</dbReference>
<dbReference type="RefSeq" id="WP_047132726.1">
    <property type="nucleotide sequence ID" value="NZ_CP015114.1"/>
</dbReference>
<name>A0A143PAW7_9STAP</name>
<dbReference type="KEGG" id="scv:A4G25_05870"/>
<dbReference type="GO" id="GO:0000162">
    <property type="term" value="P:L-tryptophan biosynthetic process"/>
    <property type="evidence" value="ECO:0007669"/>
    <property type="project" value="TreeGrafter"/>
</dbReference>
<dbReference type="GO" id="GO:0046820">
    <property type="term" value="F:4-amino-4-deoxychorismate synthase activity"/>
    <property type="evidence" value="ECO:0007669"/>
    <property type="project" value="TreeGrafter"/>
</dbReference>
<evidence type="ECO:0000313" key="5">
    <source>
        <dbReference type="Proteomes" id="UP000595942"/>
    </source>
</evidence>
<dbReference type="InterPro" id="IPR019999">
    <property type="entry name" value="Anth_synth_I-like"/>
</dbReference>
<dbReference type="AlphaFoldDB" id="A0A143PAW7"/>
<dbReference type="Proteomes" id="UP000595942">
    <property type="component" value="Chromosome"/>
</dbReference>
<dbReference type="InterPro" id="IPR005801">
    <property type="entry name" value="ADC_synthase"/>
</dbReference>
<evidence type="ECO:0000313" key="3">
    <source>
        <dbReference type="EMBL" id="RZI00618.1"/>
    </source>
</evidence>